<evidence type="ECO:0008006" key="3">
    <source>
        <dbReference type="Google" id="ProtNLM"/>
    </source>
</evidence>
<proteinExistence type="predicted"/>
<organism evidence="1 2">
    <name type="scientific">Arcobacter acticola</name>
    <dbReference type="NCBI Taxonomy" id="1849015"/>
    <lineage>
        <taxon>Bacteria</taxon>
        <taxon>Pseudomonadati</taxon>
        <taxon>Campylobacterota</taxon>
        <taxon>Epsilonproteobacteria</taxon>
        <taxon>Campylobacterales</taxon>
        <taxon>Arcobacteraceae</taxon>
        <taxon>Arcobacter</taxon>
    </lineage>
</organism>
<dbReference type="KEGG" id="paco:AACT_2507"/>
<gene>
    <name evidence="1" type="ORF">AACT_2507</name>
</gene>
<accession>A0A6M8EJW3</accession>
<name>A0A6M8EJW3_9BACT</name>
<reference evidence="1 2" key="1">
    <citation type="submission" date="2019-08" db="EMBL/GenBank/DDBJ databases">
        <title>Complete genome sequence of Arcobacter acticola.</title>
        <authorList>
            <person name="Miller W."/>
        </authorList>
    </citation>
    <scope>NUCLEOTIDE SEQUENCE [LARGE SCALE GENOMIC DNA]</scope>
    <source>
        <strain evidence="1 2">KCTC 52212</strain>
    </source>
</reference>
<keyword evidence="2" id="KW-1185">Reference proteome</keyword>
<dbReference type="EMBL" id="CP042652">
    <property type="protein sequence ID" value="QKE29596.1"/>
    <property type="molecule type" value="Genomic_DNA"/>
</dbReference>
<evidence type="ECO:0000313" key="1">
    <source>
        <dbReference type="EMBL" id="QKE29596.1"/>
    </source>
</evidence>
<sequence>MRGSVYYQSAVLTKVIFVEGSKKENRINPNHEQYQCISSFKTMESYRNVWNNFFNYLKEHFKLKNCELINDDHIKSYIEYKIEYYPSKQYLEKITSALGKLEVALNKYSKDKYEIPIIYDFKIRQKLLRNAKDLKLVANNYHNRVYSDANLIIQHLNSYNHQLAASIQLEGGARSEGVTLIKEEQLKGFKIDNISKKTVGVIETKEKGGKVGDVLVSLTTYQKLGNYFTNNNTSTFKIKYQDYLNDIKNSCEKLNINYQGSHGFRWTFAQNRIRIYQKFTYTYEQALQGVSWEMKHFRANITEHYLGK</sequence>
<dbReference type="AlphaFoldDB" id="A0A6M8EJW3"/>
<dbReference type="RefSeq" id="WP_172127469.1">
    <property type="nucleotide sequence ID" value="NZ_CP042652.1"/>
</dbReference>
<protein>
    <recommendedName>
        <fullName evidence="3">Phage integrase SAM-like domain-containing protein</fullName>
    </recommendedName>
</protein>
<dbReference type="Proteomes" id="UP000503483">
    <property type="component" value="Chromosome"/>
</dbReference>
<evidence type="ECO:0000313" key="2">
    <source>
        <dbReference type="Proteomes" id="UP000503483"/>
    </source>
</evidence>